<evidence type="ECO:0000313" key="4">
    <source>
        <dbReference type="Proteomes" id="UP000318878"/>
    </source>
</evidence>
<keyword evidence="2" id="KW-0732">Signal</keyword>
<protein>
    <submittedName>
        <fullName evidence="3">Uncharacterized protein</fullName>
    </submittedName>
</protein>
<feature type="chain" id="PRO_5022696580" evidence="2">
    <location>
        <begin position="34"/>
        <end position="237"/>
    </location>
</feature>
<proteinExistence type="predicted"/>
<gene>
    <name evidence="3" type="ORF">Enr8_05820</name>
</gene>
<evidence type="ECO:0000256" key="1">
    <source>
        <dbReference type="SAM" id="MobiDB-lite"/>
    </source>
</evidence>
<sequence length="237" mass="26799" precursor="true">MKRSLLLRLSFSTTPALILCFSAILLTASPSLAQPLFRLGDPAPKQVIDVTDNLFGVLIADRNWSWVEGELVEVELLRELPVARFGLGAIAGRQQSIYRIRLKITRRLFGPEGPADTLDLEEVLIEHYDLEEVDRRPKVGDSVFARFRRKEATPWNCKELQLPSSAERERIDRIKRLLETTDHGQAADEMLARCDARREQSPGTSDHRIRLGDLSASLQQRQAKRGYPASLSRQLSA</sequence>
<reference evidence="3 4" key="1">
    <citation type="submission" date="2019-02" db="EMBL/GenBank/DDBJ databases">
        <title>Deep-cultivation of Planctomycetes and their phenomic and genomic characterization uncovers novel biology.</title>
        <authorList>
            <person name="Wiegand S."/>
            <person name="Jogler M."/>
            <person name="Boedeker C."/>
            <person name="Pinto D."/>
            <person name="Vollmers J."/>
            <person name="Rivas-Marin E."/>
            <person name="Kohn T."/>
            <person name="Peeters S.H."/>
            <person name="Heuer A."/>
            <person name="Rast P."/>
            <person name="Oberbeckmann S."/>
            <person name="Bunk B."/>
            <person name="Jeske O."/>
            <person name="Meyerdierks A."/>
            <person name="Storesund J.E."/>
            <person name="Kallscheuer N."/>
            <person name="Luecker S."/>
            <person name="Lage O.M."/>
            <person name="Pohl T."/>
            <person name="Merkel B.J."/>
            <person name="Hornburger P."/>
            <person name="Mueller R.-W."/>
            <person name="Bruemmer F."/>
            <person name="Labrenz M."/>
            <person name="Spormann A.M."/>
            <person name="Op Den Camp H."/>
            <person name="Overmann J."/>
            <person name="Amann R."/>
            <person name="Jetten M.S.M."/>
            <person name="Mascher T."/>
            <person name="Medema M.H."/>
            <person name="Devos D.P."/>
            <person name="Kaster A.-K."/>
            <person name="Ovreas L."/>
            <person name="Rohde M."/>
            <person name="Galperin M.Y."/>
            <person name="Jogler C."/>
        </authorList>
    </citation>
    <scope>NUCLEOTIDE SEQUENCE [LARGE SCALE GENOMIC DNA]</scope>
    <source>
        <strain evidence="3 4">Enr8</strain>
    </source>
</reference>
<dbReference type="RefSeq" id="WP_146429109.1">
    <property type="nucleotide sequence ID" value="NZ_SJPF01000001.1"/>
</dbReference>
<name>A0A5C5VJU9_9BACT</name>
<dbReference type="EMBL" id="SJPF01000001">
    <property type="protein sequence ID" value="TWT38888.1"/>
    <property type="molecule type" value="Genomic_DNA"/>
</dbReference>
<feature type="signal peptide" evidence="2">
    <location>
        <begin position="1"/>
        <end position="33"/>
    </location>
</feature>
<feature type="region of interest" description="Disordered" evidence="1">
    <location>
        <begin position="196"/>
        <end position="237"/>
    </location>
</feature>
<comment type="caution">
    <text evidence="3">The sequence shown here is derived from an EMBL/GenBank/DDBJ whole genome shotgun (WGS) entry which is preliminary data.</text>
</comment>
<feature type="compositionally biased region" description="Basic and acidic residues" evidence="1">
    <location>
        <begin position="196"/>
        <end position="211"/>
    </location>
</feature>
<dbReference type="Proteomes" id="UP000318878">
    <property type="component" value="Unassembled WGS sequence"/>
</dbReference>
<accession>A0A5C5VJU9</accession>
<organism evidence="3 4">
    <name type="scientific">Blastopirellula retiformator</name>
    <dbReference type="NCBI Taxonomy" id="2527970"/>
    <lineage>
        <taxon>Bacteria</taxon>
        <taxon>Pseudomonadati</taxon>
        <taxon>Planctomycetota</taxon>
        <taxon>Planctomycetia</taxon>
        <taxon>Pirellulales</taxon>
        <taxon>Pirellulaceae</taxon>
        <taxon>Blastopirellula</taxon>
    </lineage>
</organism>
<keyword evidence="4" id="KW-1185">Reference proteome</keyword>
<dbReference type="AlphaFoldDB" id="A0A5C5VJU9"/>
<evidence type="ECO:0000313" key="3">
    <source>
        <dbReference type="EMBL" id="TWT38888.1"/>
    </source>
</evidence>
<evidence type="ECO:0000256" key="2">
    <source>
        <dbReference type="SAM" id="SignalP"/>
    </source>
</evidence>